<dbReference type="PANTHER" id="PTHR22981">
    <property type="entry name" value="3-HYDROXYISOBUTYRATE DEHYDROGENASE-RELATED"/>
    <property type="match status" value="1"/>
</dbReference>
<feature type="domain" description="3-hydroxyisobutyrate dehydrogenase-like NAD-binding" evidence="5">
    <location>
        <begin position="172"/>
        <end position="285"/>
    </location>
</feature>
<keyword evidence="7" id="KW-1185">Reference proteome</keyword>
<feature type="active site" evidence="3">
    <location>
        <position position="178"/>
    </location>
</feature>
<dbReference type="Gene3D" id="1.10.1040.10">
    <property type="entry name" value="N-(1-d-carboxylethyl)-l-norvaline Dehydrogenase, domain 2"/>
    <property type="match status" value="1"/>
</dbReference>
<dbReference type="Gene3D" id="3.40.50.720">
    <property type="entry name" value="NAD(P)-binding Rossmann-like Domain"/>
    <property type="match status" value="1"/>
</dbReference>
<dbReference type="AlphaFoldDB" id="A0A0D1ZDD7"/>
<protein>
    <recommendedName>
        <fullName evidence="8">3-hydroxyisobutyrate dehydrogenase</fullName>
    </recommendedName>
</protein>
<dbReference type="InterPro" id="IPR029154">
    <property type="entry name" value="HIBADH-like_NADP-bd"/>
</dbReference>
<dbReference type="InterPro" id="IPR036291">
    <property type="entry name" value="NAD(P)-bd_dom_sf"/>
</dbReference>
<dbReference type="SUPFAM" id="SSF48179">
    <property type="entry name" value="6-phosphogluconate dehydrogenase C-terminal domain-like"/>
    <property type="match status" value="1"/>
</dbReference>
<evidence type="ECO:0000313" key="6">
    <source>
        <dbReference type="EMBL" id="KIV91944.1"/>
    </source>
</evidence>
<evidence type="ECO:0000256" key="1">
    <source>
        <dbReference type="ARBA" id="ARBA00023002"/>
    </source>
</evidence>
<dbReference type="GeneID" id="27324276"/>
<dbReference type="PANTHER" id="PTHR22981:SF81">
    <property type="entry name" value="DEHYDROGENASE, PUTATIVE-RELATED"/>
    <property type="match status" value="1"/>
</dbReference>
<dbReference type="GO" id="GO:0008442">
    <property type="term" value="F:3-hydroxyisobutyrate dehydrogenase activity"/>
    <property type="evidence" value="ECO:0007669"/>
    <property type="project" value="TreeGrafter"/>
</dbReference>
<dbReference type="GO" id="GO:0050661">
    <property type="term" value="F:NADP binding"/>
    <property type="evidence" value="ECO:0007669"/>
    <property type="project" value="InterPro"/>
</dbReference>
<dbReference type="Pfam" id="PF03446">
    <property type="entry name" value="NAD_binding_2"/>
    <property type="match status" value="1"/>
</dbReference>
<keyword evidence="1" id="KW-0560">Oxidoreductase</keyword>
<dbReference type="VEuPathDB" id="FungiDB:PV10_06431"/>
<sequence>MGFHMAANVRKKMPSSATLYVFDVNTEACRRFQTNFGSHGPIEIANTAKDLASQSSTVISMVPMDAHARAVYLDPENGVIAASKDPNRLLLECSTINVTTTQDIGQKIFNARVGTYVDTPVSGGVRGAEAGTLSFFLGYKGTDNGDHFGRRILSVVEWMGAADKINFCGDLGLGLVCKITNNYIGLTNIVIAAEGLAFGLRHGVNKGILYKCIKASSGDSWALTFSNPVPGIVPESASSNGFKAGFTSRLCAKDLGLALQAAREVGIRPKMGEISLKYYEEADKAPSTTGLDGSSVWLHINDEAADFVRLE</sequence>
<evidence type="ECO:0000313" key="7">
    <source>
        <dbReference type="Proteomes" id="UP000054302"/>
    </source>
</evidence>
<dbReference type="HOGENOM" id="CLU_035117_6_1_1"/>
<reference evidence="6 7" key="1">
    <citation type="submission" date="2015-01" db="EMBL/GenBank/DDBJ databases">
        <title>The Genome Sequence of Exophiala mesophila CBS40295.</title>
        <authorList>
            <consortium name="The Broad Institute Genomics Platform"/>
            <person name="Cuomo C."/>
            <person name="de Hoog S."/>
            <person name="Gorbushina A."/>
            <person name="Stielow B."/>
            <person name="Teixiera M."/>
            <person name="Abouelleil A."/>
            <person name="Chapman S.B."/>
            <person name="Priest M."/>
            <person name="Young S.K."/>
            <person name="Wortman J."/>
            <person name="Nusbaum C."/>
            <person name="Birren B."/>
        </authorList>
    </citation>
    <scope>NUCLEOTIDE SEQUENCE [LARGE SCALE GENOMIC DNA]</scope>
    <source>
        <strain evidence="6 7">CBS 40295</strain>
    </source>
</reference>
<evidence type="ECO:0008006" key="8">
    <source>
        <dbReference type="Google" id="ProtNLM"/>
    </source>
</evidence>
<dbReference type="OrthoDB" id="21615at2759"/>
<dbReference type="EMBL" id="KN847523">
    <property type="protein sequence ID" value="KIV91944.1"/>
    <property type="molecule type" value="Genomic_DNA"/>
</dbReference>
<dbReference type="GO" id="GO:0051287">
    <property type="term" value="F:NAD binding"/>
    <property type="evidence" value="ECO:0007669"/>
    <property type="project" value="InterPro"/>
</dbReference>
<dbReference type="Pfam" id="PF14833">
    <property type="entry name" value="NAD_binding_11"/>
    <property type="match status" value="1"/>
</dbReference>
<dbReference type="InterPro" id="IPR015815">
    <property type="entry name" value="HIBADH-related"/>
</dbReference>
<accession>A0A0D1ZDD7</accession>
<evidence type="ECO:0000259" key="4">
    <source>
        <dbReference type="Pfam" id="PF03446"/>
    </source>
</evidence>
<dbReference type="GO" id="GO:0006574">
    <property type="term" value="P:L-valine catabolic process"/>
    <property type="evidence" value="ECO:0007669"/>
    <property type="project" value="TreeGrafter"/>
</dbReference>
<proteinExistence type="predicted"/>
<dbReference type="STRING" id="212818.A0A0D1ZDD7"/>
<organism evidence="6 7">
    <name type="scientific">Exophiala mesophila</name>
    <name type="common">Black yeast-like fungus</name>
    <dbReference type="NCBI Taxonomy" id="212818"/>
    <lineage>
        <taxon>Eukaryota</taxon>
        <taxon>Fungi</taxon>
        <taxon>Dikarya</taxon>
        <taxon>Ascomycota</taxon>
        <taxon>Pezizomycotina</taxon>
        <taxon>Eurotiomycetes</taxon>
        <taxon>Chaetothyriomycetidae</taxon>
        <taxon>Chaetothyriales</taxon>
        <taxon>Herpotrichiellaceae</taxon>
        <taxon>Exophiala</taxon>
    </lineage>
</organism>
<dbReference type="RefSeq" id="XP_016223518.1">
    <property type="nucleotide sequence ID" value="XM_016371225.1"/>
</dbReference>
<dbReference type="InterPro" id="IPR006115">
    <property type="entry name" value="6PGDH_NADP-bd"/>
</dbReference>
<dbReference type="InterPro" id="IPR013328">
    <property type="entry name" value="6PGD_dom2"/>
</dbReference>
<dbReference type="SUPFAM" id="SSF51735">
    <property type="entry name" value="NAD(P)-binding Rossmann-fold domains"/>
    <property type="match status" value="1"/>
</dbReference>
<evidence type="ECO:0000259" key="5">
    <source>
        <dbReference type="Pfam" id="PF14833"/>
    </source>
</evidence>
<evidence type="ECO:0000256" key="3">
    <source>
        <dbReference type="PIRSR" id="PIRSR000103-1"/>
    </source>
</evidence>
<dbReference type="GO" id="GO:0005739">
    <property type="term" value="C:mitochondrion"/>
    <property type="evidence" value="ECO:0007669"/>
    <property type="project" value="TreeGrafter"/>
</dbReference>
<dbReference type="PIRSF" id="PIRSF000103">
    <property type="entry name" value="HIBADH"/>
    <property type="match status" value="1"/>
</dbReference>
<dbReference type="InterPro" id="IPR008927">
    <property type="entry name" value="6-PGluconate_DH-like_C_sf"/>
</dbReference>
<name>A0A0D1ZDD7_EXOME</name>
<feature type="domain" description="6-phosphogluconate dehydrogenase NADP-binding" evidence="4">
    <location>
        <begin position="1"/>
        <end position="138"/>
    </location>
</feature>
<dbReference type="OMA" id="YWVPSNS"/>
<evidence type="ECO:0000256" key="2">
    <source>
        <dbReference type="ARBA" id="ARBA00023027"/>
    </source>
</evidence>
<keyword evidence="2" id="KW-0520">NAD</keyword>
<dbReference type="Proteomes" id="UP000054302">
    <property type="component" value="Unassembled WGS sequence"/>
</dbReference>
<gene>
    <name evidence="6" type="ORF">PV10_06431</name>
</gene>